<dbReference type="EMBL" id="CAJNOK010023396">
    <property type="protein sequence ID" value="CAF1362131.1"/>
    <property type="molecule type" value="Genomic_DNA"/>
</dbReference>
<reference evidence="3" key="1">
    <citation type="submission" date="2021-02" db="EMBL/GenBank/DDBJ databases">
        <authorList>
            <person name="Nowell W R."/>
        </authorList>
    </citation>
    <scope>NUCLEOTIDE SEQUENCE</scope>
</reference>
<dbReference type="Proteomes" id="UP000682733">
    <property type="component" value="Unassembled WGS sequence"/>
</dbReference>
<evidence type="ECO:0000313" key="4">
    <source>
        <dbReference type="Proteomes" id="UP000682733"/>
    </source>
</evidence>
<proteinExistence type="predicted"/>
<dbReference type="AlphaFoldDB" id="A0A8S2RNJ3"/>
<accession>A0A8S2RNJ3</accession>
<evidence type="ECO:0000313" key="3">
    <source>
        <dbReference type="EMBL" id="CAF4172015.1"/>
    </source>
</evidence>
<sequence length="200" mass="23478">MSKRSLAQQTQDNDNEIPAKQSRIAAVVLVASHITSYECLPNELNLEIFEYLSLFNILHSFTNLNQRYSSLVYSYQQHIDLTSPISCEQFNNFLQKILPAIDAYQIQTVKLSNRYTYKQIQLFTSLFKIRQFQELKTIHLIEPTLNDLQEILPNVGISVRNLILEIHQQQQFDFVYDNLPLTIAKLIIETNQQYFRYKIA</sequence>
<gene>
    <name evidence="2" type="ORF">OVA965_LOCUS31290</name>
    <name evidence="3" type="ORF">TMI583_LOCUS32116</name>
</gene>
<evidence type="ECO:0000313" key="2">
    <source>
        <dbReference type="EMBL" id="CAF1362131.1"/>
    </source>
</evidence>
<dbReference type="InterPro" id="IPR001810">
    <property type="entry name" value="F-box_dom"/>
</dbReference>
<evidence type="ECO:0000259" key="1">
    <source>
        <dbReference type="PROSITE" id="PS50181"/>
    </source>
</evidence>
<dbReference type="EMBL" id="CAJOBA010045050">
    <property type="protein sequence ID" value="CAF4172015.1"/>
    <property type="molecule type" value="Genomic_DNA"/>
</dbReference>
<comment type="caution">
    <text evidence="3">The sequence shown here is derived from an EMBL/GenBank/DDBJ whole genome shotgun (WGS) entry which is preliminary data.</text>
</comment>
<protein>
    <recommendedName>
        <fullName evidence="1">F-box domain-containing protein</fullName>
    </recommendedName>
</protein>
<dbReference type="PROSITE" id="PS50181">
    <property type="entry name" value="FBOX"/>
    <property type="match status" value="1"/>
</dbReference>
<dbReference type="Proteomes" id="UP000677228">
    <property type="component" value="Unassembled WGS sequence"/>
</dbReference>
<organism evidence="3 4">
    <name type="scientific">Didymodactylos carnosus</name>
    <dbReference type="NCBI Taxonomy" id="1234261"/>
    <lineage>
        <taxon>Eukaryota</taxon>
        <taxon>Metazoa</taxon>
        <taxon>Spiralia</taxon>
        <taxon>Gnathifera</taxon>
        <taxon>Rotifera</taxon>
        <taxon>Eurotatoria</taxon>
        <taxon>Bdelloidea</taxon>
        <taxon>Philodinida</taxon>
        <taxon>Philodinidae</taxon>
        <taxon>Didymodactylos</taxon>
    </lineage>
</organism>
<name>A0A8S2RNJ3_9BILA</name>
<feature type="domain" description="F-box" evidence="1">
    <location>
        <begin position="34"/>
        <end position="81"/>
    </location>
</feature>